<dbReference type="Pfam" id="PF00925">
    <property type="entry name" value="GTP_cyclohydro2"/>
    <property type="match status" value="1"/>
</dbReference>
<feature type="binding site" evidence="14">
    <location>
        <begin position="139"/>
        <end position="143"/>
    </location>
    <ligand>
        <name>D-ribulose 5-phosphate</name>
        <dbReference type="ChEBI" id="CHEBI:58121"/>
    </ligand>
</feature>
<dbReference type="GO" id="GO:0003935">
    <property type="term" value="F:GTP cyclohydrolase II activity"/>
    <property type="evidence" value="ECO:0007669"/>
    <property type="project" value="TreeGrafter"/>
</dbReference>
<dbReference type="GO" id="GO:0005829">
    <property type="term" value="C:cytosol"/>
    <property type="evidence" value="ECO:0007669"/>
    <property type="project" value="TreeGrafter"/>
</dbReference>
<proteinExistence type="inferred from homology"/>
<dbReference type="InterPro" id="IPR036144">
    <property type="entry name" value="RibA-like_sf"/>
</dbReference>
<dbReference type="SUPFAM" id="SSF55821">
    <property type="entry name" value="YrdC/RibB"/>
    <property type="match status" value="1"/>
</dbReference>
<comment type="function">
    <text evidence="3 14">Catalyzes the conversion of D-ribulose 5-phosphate to formate and 3,4-dihydroxy-2-butanone 4-phosphate.</text>
</comment>
<keyword evidence="16" id="KW-0378">Hydrolase</keyword>
<evidence type="ECO:0000256" key="12">
    <source>
        <dbReference type="ARBA" id="ARBA00023211"/>
    </source>
</evidence>
<comment type="pathway">
    <text evidence="4 14">Cofactor biosynthesis; riboflavin biosynthesis; 2-hydroxy-3-oxobutyl phosphate from D-ribulose 5-phosphate: step 1/1.</text>
</comment>
<dbReference type="SUPFAM" id="SSF142695">
    <property type="entry name" value="RibA-like"/>
    <property type="match status" value="1"/>
</dbReference>
<feature type="binding site" evidence="14">
    <location>
        <begin position="27"/>
        <end position="28"/>
    </location>
    <ligand>
        <name>D-ribulose 5-phosphate</name>
        <dbReference type="ChEBI" id="CHEBI:58121"/>
    </ligand>
</feature>
<dbReference type="InterPro" id="IPR017945">
    <property type="entry name" value="DHBP_synth_RibB-like_a/b_dom"/>
</dbReference>
<evidence type="ECO:0000256" key="1">
    <source>
        <dbReference type="ARBA" id="ARBA00000141"/>
    </source>
</evidence>
<keyword evidence="11 14" id="KW-0460">Magnesium</keyword>
<evidence type="ECO:0000256" key="6">
    <source>
        <dbReference type="ARBA" id="ARBA00008976"/>
    </source>
</evidence>
<feature type="binding site" evidence="14">
    <location>
        <position position="32"/>
    </location>
    <ligand>
        <name>D-ribulose 5-phosphate</name>
        <dbReference type="ChEBI" id="CHEBI:58121"/>
    </ligand>
</feature>
<evidence type="ECO:0000256" key="9">
    <source>
        <dbReference type="ARBA" id="ARBA00022619"/>
    </source>
</evidence>
<dbReference type="EC" id="4.1.99.12" evidence="7 14"/>
<dbReference type="PANTHER" id="PTHR21327:SF18">
    <property type="entry name" value="3,4-DIHYDROXY-2-BUTANONE 4-PHOSPHATE SYNTHASE"/>
    <property type="match status" value="1"/>
</dbReference>
<comment type="similarity">
    <text evidence="5">In the N-terminal section; belongs to the DHBP synthase family.</text>
</comment>
<dbReference type="HAMAP" id="MF_00180">
    <property type="entry name" value="RibB"/>
    <property type="match status" value="1"/>
</dbReference>
<comment type="cofactor">
    <cofactor evidence="2">
        <name>Mn(2+)</name>
        <dbReference type="ChEBI" id="CHEBI:29035"/>
    </cofactor>
</comment>
<evidence type="ECO:0000256" key="8">
    <source>
        <dbReference type="ARBA" id="ARBA00018836"/>
    </source>
</evidence>
<dbReference type="GO" id="GO:0008686">
    <property type="term" value="F:3,4-dihydroxy-2-butanone-4-phosphate synthase activity"/>
    <property type="evidence" value="ECO:0007669"/>
    <property type="project" value="UniProtKB-UniRule"/>
</dbReference>
<gene>
    <name evidence="14" type="primary">ribB</name>
    <name evidence="16" type="ORF">LS74_002125</name>
</gene>
<keyword evidence="13 14" id="KW-0456">Lyase</keyword>
<sequence>MYQTRMKDAIEAIKKGEMIIIMDDEDRENEGDLVMAGIFSTPEKINFMAQEARGLICVSITQELAHKLDLPPMVKRNDSNHETAFTISIDAKEAKTGISAYERDLTIRLMCDNNAKPSDFVRPGHIFPLIAKSGGTLIRTGHTEASVDICRLAGLSPISVICEIMKKDGTMAGRGDKFLLDFAKIHNLKILYVSDIIQYRLNFENLVRETSREKAEFMGQKCEKITFLDHLQNCHIAFSFSPQATTPLIRFHNTSSDIALLTDSSEWQALQKSIDLLSQQGGYLVCLNSENMANSGNIAKNCGDMKDFGIGAQILKSLGVKDFTLLSSHCANNANKSYNALSGFDLHLQQSIEV</sequence>
<dbReference type="NCBIfam" id="NF006804">
    <property type="entry name" value="PRK09314.1"/>
    <property type="match status" value="1"/>
</dbReference>
<feature type="site" description="Essential for catalytic activity" evidence="14">
    <location>
        <position position="163"/>
    </location>
</feature>
<dbReference type="Pfam" id="PF00926">
    <property type="entry name" value="DHBP_synthase"/>
    <property type="match status" value="1"/>
</dbReference>
<dbReference type="NCBIfam" id="TIGR00506">
    <property type="entry name" value="ribB"/>
    <property type="match status" value="1"/>
</dbReference>
<organism evidence="16 17">
    <name type="scientific">Helicobacter magdeburgensis</name>
    <dbReference type="NCBI Taxonomy" id="471858"/>
    <lineage>
        <taxon>Bacteria</taxon>
        <taxon>Pseudomonadati</taxon>
        <taxon>Campylobacterota</taxon>
        <taxon>Epsilonproteobacteria</taxon>
        <taxon>Campylobacterales</taxon>
        <taxon>Helicobacteraceae</taxon>
        <taxon>Helicobacter</taxon>
    </lineage>
</organism>
<evidence type="ECO:0000256" key="4">
    <source>
        <dbReference type="ARBA" id="ARBA00004904"/>
    </source>
</evidence>
<protein>
    <recommendedName>
        <fullName evidence="8 14">3,4-dihydroxy-2-butanone 4-phosphate synthase</fullName>
        <shortName evidence="14">DHBP synthase</shortName>
        <ecNumber evidence="7 14">4.1.99.12</ecNumber>
    </recommendedName>
</protein>
<feature type="domain" description="GTP cyclohydrolase II" evidence="15">
    <location>
        <begin position="222"/>
        <end position="351"/>
    </location>
</feature>
<dbReference type="PANTHER" id="PTHR21327">
    <property type="entry name" value="GTP CYCLOHYDROLASE II-RELATED"/>
    <property type="match status" value="1"/>
</dbReference>
<dbReference type="Gene3D" id="3.90.870.10">
    <property type="entry name" value="DHBP synthase"/>
    <property type="match status" value="1"/>
</dbReference>
<comment type="similarity">
    <text evidence="6">In the C-terminal section; belongs to the GTP cyclohydrolase II family.</text>
</comment>
<keyword evidence="12 14" id="KW-0464">Manganese</keyword>
<feature type="binding site" evidence="14">
    <location>
        <position position="28"/>
    </location>
    <ligand>
        <name>Mg(2+)</name>
        <dbReference type="ChEBI" id="CHEBI:18420"/>
        <label>1</label>
    </ligand>
</feature>
<dbReference type="Proteomes" id="UP000029921">
    <property type="component" value="Unassembled WGS sequence"/>
</dbReference>
<accession>A0A4U8T2I9</accession>
<feature type="site" description="Essential for catalytic activity" evidence="14">
    <location>
        <position position="125"/>
    </location>
</feature>
<evidence type="ECO:0000256" key="13">
    <source>
        <dbReference type="ARBA" id="ARBA00023239"/>
    </source>
</evidence>
<evidence type="ECO:0000256" key="10">
    <source>
        <dbReference type="ARBA" id="ARBA00022723"/>
    </source>
</evidence>
<comment type="similarity">
    <text evidence="14">Belongs to the DHBP synthase family.</text>
</comment>
<evidence type="ECO:0000256" key="11">
    <source>
        <dbReference type="ARBA" id="ARBA00022842"/>
    </source>
</evidence>
<feature type="binding site" evidence="14">
    <location>
        <position position="28"/>
    </location>
    <ligand>
        <name>Mg(2+)</name>
        <dbReference type="ChEBI" id="CHEBI:18420"/>
        <label>2</label>
    </ligand>
</feature>
<evidence type="ECO:0000256" key="14">
    <source>
        <dbReference type="HAMAP-Rule" id="MF_00180"/>
    </source>
</evidence>
<dbReference type="InterPro" id="IPR000422">
    <property type="entry name" value="DHBP_synthase_RibB"/>
</dbReference>
<dbReference type="RefSeq" id="WP_034588606.1">
    <property type="nucleotide sequence ID" value="NZ_JRPE02000002.1"/>
</dbReference>
<comment type="catalytic activity">
    <reaction evidence="1 14">
        <text>D-ribulose 5-phosphate = (2S)-2-hydroxy-3-oxobutyl phosphate + formate + H(+)</text>
        <dbReference type="Rhea" id="RHEA:18457"/>
        <dbReference type="ChEBI" id="CHEBI:15378"/>
        <dbReference type="ChEBI" id="CHEBI:15740"/>
        <dbReference type="ChEBI" id="CHEBI:58121"/>
        <dbReference type="ChEBI" id="CHEBI:58830"/>
        <dbReference type="EC" id="4.1.99.12"/>
    </reaction>
</comment>
<evidence type="ECO:0000256" key="5">
    <source>
        <dbReference type="ARBA" id="ARBA00005520"/>
    </source>
</evidence>
<evidence type="ECO:0000256" key="3">
    <source>
        <dbReference type="ARBA" id="ARBA00002284"/>
    </source>
</evidence>
<feature type="binding site" evidence="14">
    <location>
        <position position="142"/>
    </location>
    <ligand>
        <name>Mg(2+)</name>
        <dbReference type="ChEBI" id="CHEBI:18420"/>
        <label>2</label>
    </ligand>
</feature>
<dbReference type="FunFam" id="3.90.870.10:FF:000001">
    <property type="entry name" value="Riboflavin biosynthesis protein RibBA"/>
    <property type="match status" value="1"/>
</dbReference>
<dbReference type="PIRSF" id="PIRSF001259">
    <property type="entry name" value="RibA"/>
    <property type="match status" value="1"/>
</dbReference>
<dbReference type="EMBL" id="JRPE02000002">
    <property type="protein sequence ID" value="TLD93544.1"/>
    <property type="molecule type" value="Genomic_DNA"/>
</dbReference>
<evidence type="ECO:0000259" key="15">
    <source>
        <dbReference type="Pfam" id="PF00925"/>
    </source>
</evidence>
<keyword evidence="9 14" id="KW-0686">Riboflavin biosynthesis</keyword>
<dbReference type="AlphaFoldDB" id="A0A4U8T2I9"/>
<dbReference type="UniPathway" id="UPA00275">
    <property type="reaction ID" value="UER00399"/>
</dbReference>
<evidence type="ECO:0000313" key="17">
    <source>
        <dbReference type="Proteomes" id="UP000029921"/>
    </source>
</evidence>
<name>A0A4U8T2I9_9HELI</name>
<keyword evidence="10 14" id="KW-0479">Metal-binding</keyword>
<comment type="subunit">
    <text evidence="14">Homodimer.</text>
</comment>
<evidence type="ECO:0000313" key="16">
    <source>
        <dbReference type="EMBL" id="TLD93544.1"/>
    </source>
</evidence>
<comment type="cofactor">
    <cofactor evidence="14">
        <name>Mg(2+)</name>
        <dbReference type="ChEBI" id="CHEBI:18420"/>
    </cofactor>
    <cofactor evidence="14">
        <name>Mn(2+)</name>
        <dbReference type="ChEBI" id="CHEBI:29035"/>
    </cofactor>
    <text evidence="14">Binds 2 divalent metal cations per subunit. Magnesium or manganese.</text>
</comment>
<dbReference type="InterPro" id="IPR032677">
    <property type="entry name" value="GTP_cyclohydro_II"/>
</dbReference>
<keyword evidence="17" id="KW-1185">Reference proteome</keyword>
<dbReference type="GO" id="GO:0030145">
    <property type="term" value="F:manganese ion binding"/>
    <property type="evidence" value="ECO:0007669"/>
    <property type="project" value="UniProtKB-UniRule"/>
</dbReference>
<dbReference type="GO" id="GO:0000287">
    <property type="term" value="F:magnesium ion binding"/>
    <property type="evidence" value="ECO:0007669"/>
    <property type="project" value="UniProtKB-UniRule"/>
</dbReference>
<evidence type="ECO:0000256" key="2">
    <source>
        <dbReference type="ARBA" id="ARBA00001936"/>
    </source>
</evidence>
<reference evidence="16 17" key="1">
    <citation type="journal article" date="2014" name="Genome Announc.">
        <title>Draft genome sequences of eight enterohepatic helicobacter species isolated from both laboratory and wild rodents.</title>
        <authorList>
            <person name="Sheh A."/>
            <person name="Shen Z."/>
            <person name="Fox J.G."/>
        </authorList>
    </citation>
    <scope>NUCLEOTIDE SEQUENCE [LARGE SCALE GENOMIC DNA]</scope>
    <source>
        <strain evidence="16 17">MIT 96-1001</strain>
    </source>
</reference>
<dbReference type="GO" id="GO:0009231">
    <property type="term" value="P:riboflavin biosynthetic process"/>
    <property type="evidence" value="ECO:0007669"/>
    <property type="project" value="UniProtKB-UniRule"/>
</dbReference>
<comment type="caution">
    <text evidence="16">The sequence shown here is derived from an EMBL/GenBank/DDBJ whole genome shotgun (WGS) entry which is preliminary data.</text>
</comment>
<evidence type="ECO:0000256" key="7">
    <source>
        <dbReference type="ARBA" id="ARBA00012153"/>
    </source>
</evidence>